<keyword evidence="2" id="KW-0804">Transcription</keyword>
<proteinExistence type="inferred from homology"/>
<keyword evidence="2" id="KW-0539">Nucleus</keyword>
<dbReference type="GO" id="GO:0017148">
    <property type="term" value="P:negative regulation of translation"/>
    <property type="evidence" value="ECO:0007669"/>
    <property type="project" value="TreeGrafter"/>
</dbReference>
<dbReference type="GO" id="GO:0031047">
    <property type="term" value="P:regulatory ncRNA-mediated gene silencing"/>
    <property type="evidence" value="ECO:0007669"/>
    <property type="project" value="UniProtKB-UniRule"/>
</dbReference>
<dbReference type="GO" id="GO:0005634">
    <property type="term" value="C:nucleus"/>
    <property type="evidence" value="ECO:0007669"/>
    <property type="project" value="UniProtKB-SubCell"/>
</dbReference>
<dbReference type="PANTHER" id="PTHR12979">
    <property type="entry name" value="CCR4-NOT TRANSCRIPTION COMPLEX SUBUNIT 10"/>
    <property type="match status" value="1"/>
</dbReference>
<dbReference type="Proteomes" id="UP000663836">
    <property type="component" value="Unassembled WGS sequence"/>
</dbReference>
<comment type="similarity">
    <text evidence="1 2">Belongs to the CNOT10 family.</text>
</comment>
<keyword evidence="2" id="KW-0805">Transcription regulation</keyword>
<evidence type="ECO:0000313" key="4">
    <source>
        <dbReference type="Proteomes" id="UP000663836"/>
    </source>
</evidence>
<dbReference type="GO" id="GO:0006402">
    <property type="term" value="P:mRNA catabolic process"/>
    <property type="evidence" value="ECO:0007669"/>
    <property type="project" value="TreeGrafter"/>
</dbReference>
<dbReference type="InterPro" id="IPR039740">
    <property type="entry name" value="CNOT10"/>
</dbReference>
<dbReference type="GO" id="GO:0030014">
    <property type="term" value="C:CCR4-NOT complex"/>
    <property type="evidence" value="ECO:0007669"/>
    <property type="project" value="UniProtKB-UniRule"/>
</dbReference>
<keyword evidence="2" id="KW-0943">RNA-mediated gene silencing</keyword>
<protein>
    <recommendedName>
        <fullName evidence="2">CCR4-NOT transcription complex subunit 10</fullName>
    </recommendedName>
</protein>
<keyword evidence="2" id="KW-0810">Translation regulation</keyword>
<organism evidence="3 4">
    <name type="scientific">Rotaria sordida</name>
    <dbReference type="NCBI Taxonomy" id="392033"/>
    <lineage>
        <taxon>Eukaryota</taxon>
        <taxon>Metazoa</taxon>
        <taxon>Spiralia</taxon>
        <taxon>Gnathifera</taxon>
        <taxon>Rotifera</taxon>
        <taxon>Eurotatoria</taxon>
        <taxon>Bdelloidea</taxon>
        <taxon>Philodinida</taxon>
        <taxon>Philodinidae</taxon>
        <taxon>Rotaria</taxon>
    </lineage>
</organism>
<comment type="caution">
    <text evidence="3">The sequence shown here is derived from an EMBL/GenBank/DDBJ whole genome shotgun (WGS) entry which is preliminary data.</text>
</comment>
<dbReference type="Gene3D" id="1.25.40.10">
    <property type="entry name" value="Tetratricopeptide repeat domain"/>
    <property type="match status" value="2"/>
</dbReference>
<sequence length="461" mass="53121">MSEDNNTTTNNNNNNNSEQCSIFTEQDKELAAKAKQEYEGGQYDVCLKTLQKILESWPDDPKVLFNIALTEYAMSSFQKTDIFKTQLNKIAEKLHCSLDNVTTLEEPDQCTLFYNMSVLLYHMRQYRSALLIVEKLFRLIGQIDETLSWKICLLLCELDLCTFQPENALATVIHLEKLLSERSSSPSNGLSHSPNMLNDSLEILKSKISLYKIRCLLMLKSLRTCKKELKQLQNTNISSTSLTYARANFEYFKENHTRALKILTNNQQTNSSLISLQTNSSHCFYNNLSCIHFHLHKSAFALFYMRRALTENNRLLIEQLNSNDKQLIIHNINRKYEILYNLGIQLLFKHQPLPAFECLIDVIHIYSNNIRLWLRLAECCIMIYRSSNEDIFKLEEKLKCVLQSIGNGFHHKLILGNCNTSTSSKKSTITNGNENCSMEFALFCLKNALTSLPIITEADLQ</sequence>
<dbReference type="GO" id="GO:0005737">
    <property type="term" value="C:cytoplasm"/>
    <property type="evidence" value="ECO:0007669"/>
    <property type="project" value="UniProtKB-SubCell"/>
</dbReference>
<dbReference type="SUPFAM" id="SSF48452">
    <property type="entry name" value="TPR-like"/>
    <property type="match status" value="2"/>
</dbReference>
<dbReference type="EMBL" id="CAJOBD010000723">
    <property type="protein sequence ID" value="CAF3711160.1"/>
    <property type="molecule type" value="Genomic_DNA"/>
</dbReference>
<evidence type="ECO:0000313" key="3">
    <source>
        <dbReference type="EMBL" id="CAF3711160.1"/>
    </source>
</evidence>
<dbReference type="InterPro" id="IPR011990">
    <property type="entry name" value="TPR-like_helical_dom_sf"/>
</dbReference>
<gene>
    <name evidence="3" type="ORF">JBS370_LOCUS10161</name>
</gene>
<dbReference type="AlphaFoldDB" id="A0A818VMS2"/>
<evidence type="ECO:0000256" key="2">
    <source>
        <dbReference type="RuleBase" id="RU367083"/>
    </source>
</evidence>
<comment type="function">
    <text evidence="2">Component of the CCR4-NOT complex which is one of the major cellular mRNA deadenylases and is linked to various cellular processes including bulk mRNA degradation, miRNA-mediated repression, translational repression during translational initiation and general transcription regulation.</text>
</comment>
<keyword evidence="2" id="KW-0963">Cytoplasm</keyword>
<reference evidence="3" key="1">
    <citation type="submission" date="2021-02" db="EMBL/GenBank/DDBJ databases">
        <authorList>
            <person name="Nowell W R."/>
        </authorList>
    </citation>
    <scope>NUCLEOTIDE SEQUENCE</scope>
</reference>
<accession>A0A818VMS2</accession>
<dbReference type="PANTHER" id="PTHR12979:SF5">
    <property type="entry name" value="CCR4-NOT TRANSCRIPTION COMPLEX SUBUNIT 10"/>
    <property type="match status" value="1"/>
</dbReference>
<comment type="subcellular location">
    <subcellularLocation>
        <location evidence="2">Cytoplasm</location>
    </subcellularLocation>
    <subcellularLocation>
        <location evidence="2">Nucleus</location>
    </subcellularLocation>
</comment>
<name>A0A818VMS2_9BILA</name>
<evidence type="ECO:0000256" key="1">
    <source>
        <dbReference type="ARBA" id="ARBA00010080"/>
    </source>
</evidence>